<protein>
    <submittedName>
        <fullName evidence="7">4-amino-4-deoxychorismate lyase</fullName>
    </submittedName>
</protein>
<keyword evidence="7" id="KW-0456">Lyase</keyword>
<keyword evidence="4 6" id="KW-0663">Pyridoxal phosphate</keyword>
<reference evidence="8" key="1">
    <citation type="submission" date="2018-12" db="EMBL/GenBank/DDBJ databases">
        <title>Genome sequence of Peanibacillus sp.</title>
        <authorList>
            <person name="Subramani G."/>
            <person name="Srinivasan S."/>
            <person name="Kim M.K."/>
        </authorList>
    </citation>
    <scope>NUCLEOTIDE SEQUENCE [LARGE SCALE GENOMIC DNA]</scope>
    <source>
        <strain evidence="8">18JY67-1</strain>
    </source>
</reference>
<dbReference type="GO" id="GO:0016829">
    <property type="term" value="F:lyase activity"/>
    <property type="evidence" value="ECO:0007669"/>
    <property type="project" value="UniProtKB-KW"/>
</dbReference>
<gene>
    <name evidence="7" type="ORF">EJC50_04065</name>
</gene>
<dbReference type="Pfam" id="PF01063">
    <property type="entry name" value="Aminotran_4"/>
    <property type="match status" value="1"/>
</dbReference>
<dbReference type="SUPFAM" id="SSF56752">
    <property type="entry name" value="D-aminoacid aminotransferase-like PLP-dependent enzymes"/>
    <property type="match status" value="1"/>
</dbReference>
<dbReference type="CDD" id="cd00449">
    <property type="entry name" value="PLPDE_IV"/>
    <property type="match status" value="1"/>
</dbReference>
<dbReference type="InterPro" id="IPR001544">
    <property type="entry name" value="Aminotrans_IV"/>
</dbReference>
<organism evidence="7 8">
    <name type="scientific">Paenibacillus albus</name>
    <dbReference type="NCBI Taxonomy" id="2495582"/>
    <lineage>
        <taxon>Bacteria</taxon>
        <taxon>Bacillati</taxon>
        <taxon>Bacillota</taxon>
        <taxon>Bacilli</taxon>
        <taxon>Bacillales</taxon>
        <taxon>Paenibacillaceae</taxon>
        <taxon>Paenibacillus</taxon>
    </lineage>
</organism>
<name>A0A3S8ZZP5_9BACL</name>
<dbReference type="FunFam" id="3.20.10.10:FF:000002">
    <property type="entry name" value="D-alanine aminotransferase"/>
    <property type="match status" value="1"/>
</dbReference>
<dbReference type="GO" id="GO:0046394">
    <property type="term" value="P:carboxylic acid biosynthetic process"/>
    <property type="evidence" value="ECO:0007669"/>
    <property type="project" value="UniProtKB-ARBA"/>
</dbReference>
<dbReference type="InterPro" id="IPR050571">
    <property type="entry name" value="Class-IV_PLP-Dep_Aminotrnsfr"/>
</dbReference>
<dbReference type="PANTHER" id="PTHR42743">
    <property type="entry name" value="AMINO-ACID AMINOTRANSFERASE"/>
    <property type="match status" value="1"/>
</dbReference>
<dbReference type="PROSITE" id="PS00770">
    <property type="entry name" value="AA_TRANSFER_CLASS_4"/>
    <property type="match status" value="1"/>
</dbReference>
<dbReference type="GO" id="GO:0005829">
    <property type="term" value="C:cytosol"/>
    <property type="evidence" value="ECO:0007669"/>
    <property type="project" value="TreeGrafter"/>
</dbReference>
<evidence type="ECO:0000313" key="7">
    <source>
        <dbReference type="EMBL" id="AZN38938.1"/>
    </source>
</evidence>
<accession>A0A3S8ZZP5</accession>
<evidence type="ECO:0000256" key="6">
    <source>
        <dbReference type="RuleBase" id="RU004516"/>
    </source>
</evidence>
<evidence type="ECO:0000256" key="5">
    <source>
        <dbReference type="RuleBase" id="RU004106"/>
    </source>
</evidence>
<dbReference type="OrthoDB" id="9805628at2"/>
<dbReference type="GO" id="GO:0008652">
    <property type="term" value="P:amino acid biosynthetic process"/>
    <property type="evidence" value="ECO:0007669"/>
    <property type="project" value="UniProtKB-ARBA"/>
</dbReference>
<dbReference type="PANTHER" id="PTHR42743:SF11">
    <property type="entry name" value="AMINODEOXYCHORISMATE LYASE"/>
    <property type="match status" value="1"/>
</dbReference>
<evidence type="ECO:0000256" key="1">
    <source>
        <dbReference type="ARBA" id="ARBA00001933"/>
    </source>
</evidence>
<dbReference type="Gene3D" id="3.30.470.10">
    <property type="match status" value="1"/>
</dbReference>
<comment type="cofactor">
    <cofactor evidence="1 6">
        <name>pyridoxal 5'-phosphate</name>
        <dbReference type="ChEBI" id="CHEBI:597326"/>
    </cofactor>
</comment>
<dbReference type="InterPro" id="IPR018300">
    <property type="entry name" value="Aminotrans_IV_CS"/>
</dbReference>
<dbReference type="Gene3D" id="3.20.10.10">
    <property type="entry name" value="D-amino Acid Aminotransferase, subunit A, domain 2"/>
    <property type="match status" value="1"/>
</dbReference>
<dbReference type="EMBL" id="CP034437">
    <property type="protein sequence ID" value="AZN38938.1"/>
    <property type="molecule type" value="Genomic_DNA"/>
</dbReference>
<dbReference type="KEGG" id="palb:EJC50_04065"/>
<dbReference type="Proteomes" id="UP000272528">
    <property type="component" value="Chromosome"/>
</dbReference>
<evidence type="ECO:0000256" key="3">
    <source>
        <dbReference type="ARBA" id="ARBA00011738"/>
    </source>
</evidence>
<comment type="similarity">
    <text evidence="2 5">Belongs to the class-IV pyridoxal-phosphate-dependent aminotransferase family.</text>
</comment>
<dbReference type="RefSeq" id="WP_126012693.1">
    <property type="nucleotide sequence ID" value="NZ_CP034437.1"/>
</dbReference>
<dbReference type="InterPro" id="IPR043131">
    <property type="entry name" value="BCAT-like_N"/>
</dbReference>
<dbReference type="InterPro" id="IPR036038">
    <property type="entry name" value="Aminotransferase-like"/>
</dbReference>
<dbReference type="AlphaFoldDB" id="A0A3S8ZZP5"/>
<sequence>MNIGWNGSIIRQEEAVISVYDHGFLYGMGLFETFRTYGGKPYLLQRHLERLLRGCESLGICNSKWLSEDNLRAWLHQLMEANSLTDAYVRLTVTAGEDILGLPSGDYAKPNVLLMVKSLPAPSPSLYQNGRELALLKTARNTPEGEVRLKSLHYMNNIIAKRELAVSGASAGAEGLMLTKEGHLAEGIVSNLFFVRGGRLHTPSIDTGILPGVTRGRVLELASNRSAGVAAEVEEGFYTWAELMEADEVFVTNSIQELVPVTSLRDLTGAVKSIGNGQAGPFTTELLAAYQEDTKR</sequence>
<keyword evidence="8" id="KW-1185">Reference proteome</keyword>
<evidence type="ECO:0000256" key="4">
    <source>
        <dbReference type="ARBA" id="ARBA00022898"/>
    </source>
</evidence>
<evidence type="ECO:0000256" key="2">
    <source>
        <dbReference type="ARBA" id="ARBA00009320"/>
    </source>
</evidence>
<dbReference type="InterPro" id="IPR043132">
    <property type="entry name" value="BCAT-like_C"/>
</dbReference>
<comment type="subunit">
    <text evidence="3">Homodimer.</text>
</comment>
<proteinExistence type="inferred from homology"/>
<evidence type="ECO:0000313" key="8">
    <source>
        <dbReference type="Proteomes" id="UP000272528"/>
    </source>
</evidence>